<gene>
    <name evidence="1" type="ORF">BUZ01_14130</name>
</gene>
<protein>
    <submittedName>
        <fullName evidence="1">Poly(Glycerol-phosphate) alpha-glucosyltransferase</fullName>
    </submittedName>
</protein>
<organism evidence="1 2">
    <name type="scientific">Staphylococcus gallinarum</name>
    <dbReference type="NCBI Taxonomy" id="1293"/>
    <lineage>
        <taxon>Bacteria</taxon>
        <taxon>Bacillati</taxon>
        <taxon>Bacillota</taxon>
        <taxon>Bacilli</taxon>
        <taxon>Bacillales</taxon>
        <taxon>Staphylococcaceae</taxon>
        <taxon>Staphylococcus</taxon>
    </lineage>
</organism>
<name>A0A418HKJ5_STAGA</name>
<dbReference type="RefSeq" id="WP_119624664.1">
    <property type="nucleotide sequence ID" value="NZ_QXRZ01000037.1"/>
</dbReference>
<proteinExistence type="predicted"/>
<dbReference type="Proteomes" id="UP000283576">
    <property type="component" value="Unassembled WGS sequence"/>
</dbReference>
<keyword evidence="1" id="KW-0808">Transferase</keyword>
<feature type="non-terminal residue" evidence="1">
    <location>
        <position position="336"/>
    </location>
</feature>
<evidence type="ECO:0000313" key="2">
    <source>
        <dbReference type="Proteomes" id="UP000283576"/>
    </source>
</evidence>
<accession>A0A418HKJ5</accession>
<reference evidence="1 2" key="1">
    <citation type="journal article" date="2016" name="Front. Microbiol.">
        <title>Comprehensive Phylogenetic Analysis of Bovine Non-aureus Staphylococci Species Based on Whole-Genome Sequencing.</title>
        <authorList>
            <person name="Naushad S."/>
            <person name="Barkema H.W."/>
            <person name="Luby C."/>
            <person name="Condas L.A."/>
            <person name="Nobrega D.B."/>
            <person name="Carson D.A."/>
            <person name="De Buck J."/>
        </authorList>
    </citation>
    <scope>NUCLEOTIDE SEQUENCE [LARGE SCALE GENOMIC DNA]</scope>
    <source>
        <strain evidence="1 2">SNUC 1388</strain>
    </source>
</reference>
<sequence>MNIESRIKKLVNHIEKSQISFQYAFLSLGKPNIKANVKLLKNPRYLERDILKQCQKFYKKSGEQAKWVKVDLITETENILFDQVVHHLIERRRNYIDYGIALDKFWNLTFLPEEINVNAFVRPSKKVKGEFILSEDNINNYLRKYTNQKKPFTIDSYQGKEITKFYTQGFILDENDVFELGDRGLTRGLRKVDNLHTEIDKLIDRSVDFLNGMMQENGKYIYGYFPHFDKNINFYNNLRHSSSTYALIEGLTYLNKDVKTAEKAIEYLMRHYLYEKDNAGYIFDDTNDMNEIKLGQNAAFIFAICEYLKVNPGNKSYLSAAQSVAKGIFNMINQNT</sequence>
<comment type="caution">
    <text evidence="1">The sequence shown here is derived from an EMBL/GenBank/DDBJ whole genome shotgun (WGS) entry which is preliminary data.</text>
</comment>
<dbReference type="AlphaFoldDB" id="A0A418HKJ5"/>
<dbReference type="GO" id="GO:0016740">
    <property type="term" value="F:transferase activity"/>
    <property type="evidence" value="ECO:0007669"/>
    <property type="project" value="UniProtKB-KW"/>
</dbReference>
<evidence type="ECO:0000313" key="1">
    <source>
        <dbReference type="EMBL" id="RIL40731.1"/>
    </source>
</evidence>
<dbReference type="EMBL" id="QXRZ01000037">
    <property type="protein sequence ID" value="RIL40731.1"/>
    <property type="molecule type" value="Genomic_DNA"/>
</dbReference>